<protein>
    <submittedName>
        <fullName evidence="1">Response regulator</fullName>
    </submittedName>
</protein>
<gene>
    <name evidence="1" type="ORF">M8744_05545</name>
</gene>
<evidence type="ECO:0000313" key="1">
    <source>
        <dbReference type="EMBL" id="MCM2561603.1"/>
    </source>
</evidence>
<sequence>MDEREFLLATPKPTTHRPLLGLTILVVEDSLFACKALRLMCIRSGARLRRADSLRAARRHLRVYRPSAVIVDLGLPDGPGTELINDLNKARPRVGVLLATSGDEMAPATAAAAGADGFLAKPLVSLAAFQDAILSRLPADRQPAGPRLVRDEVIVPDQVALHDDMSHAAELLGKDIDDDTLDYTLQFLSGVALSADDTPLMQASQRLANARAQGHSTDHGLAQLAGLLQDRLDRRVAI</sequence>
<reference evidence="1" key="1">
    <citation type="submission" date="2022-06" db="EMBL/GenBank/DDBJ databases">
        <title>Lutimaribacter sp. EGI FJ00013, a novel bacterium isolated from a salt lake sediment enrichment.</title>
        <authorList>
            <person name="Gao L."/>
            <person name="Fang B.-Z."/>
            <person name="Li W.-J."/>
        </authorList>
    </citation>
    <scope>NUCLEOTIDE SEQUENCE</scope>
    <source>
        <strain evidence="1">EGI FJ00013</strain>
    </source>
</reference>
<evidence type="ECO:0000313" key="2">
    <source>
        <dbReference type="Proteomes" id="UP001203036"/>
    </source>
</evidence>
<comment type="caution">
    <text evidence="1">The sequence shown here is derived from an EMBL/GenBank/DDBJ whole genome shotgun (WGS) entry which is preliminary data.</text>
</comment>
<proteinExistence type="predicted"/>
<organism evidence="1 2">
    <name type="scientific">Lutimaribacter degradans</name>
    <dbReference type="NCBI Taxonomy" id="2945989"/>
    <lineage>
        <taxon>Bacteria</taxon>
        <taxon>Pseudomonadati</taxon>
        <taxon>Pseudomonadota</taxon>
        <taxon>Alphaproteobacteria</taxon>
        <taxon>Rhodobacterales</taxon>
        <taxon>Roseobacteraceae</taxon>
        <taxon>Lutimaribacter</taxon>
    </lineage>
</organism>
<name>A0ACC5ZUH5_9RHOB</name>
<accession>A0ACC5ZUH5</accession>
<dbReference type="Proteomes" id="UP001203036">
    <property type="component" value="Unassembled WGS sequence"/>
</dbReference>
<keyword evidence="2" id="KW-1185">Reference proteome</keyword>
<dbReference type="EMBL" id="JAMQGO010000002">
    <property type="protein sequence ID" value="MCM2561603.1"/>
    <property type="molecule type" value="Genomic_DNA"/>
</dbReference>